<proteinExistence type="predicted"/>
<keyword evidence="3" id="KW-1185">Reference proteome</keyword>
<accession>A0A7W7M087</accession>
<reference evidence="2 3" key="1">
    <citation type="submission" date="2020-08" db="EMBL/GenBank/DDBJ databases">
        <title>Genomic Encyclopedia of Type Strains, Phase III (KMG-III): the genomes of soil and plant-associated and newly described type strains.</title>
        <authorList>
            <person name="Whitman W."/>
        </authorList>
    </citation>
    <scope>NUCLEOTIDE SEQUENCE [LARGE SCALE GENOMIC DNA]</scope>
    <source>
        <strain evidence="2 3">CECT 3273</strain>
    </source>
</reference>
<dbReference type="EMBL" id="JACHJI010000005">
    <property type="protein sequence ID" value="MBB4898978.1"/>
    <property type="molecule type" value="Genomic_DNA"/>
</dbReference>
<comment type="caution">
    <text evidence="2">The sequence shown here is derived from an EMBL/GenBank/DDBJ whole genome shotgun (WGS) entry which is preliminary data.</text>
</comment>
<dbReference type="Gene3D" id="3.30.750.24">
    <property type="entry name" value="STAS domain"/>
    <property type="match status" value="1"/>
</dbReference>
<feature type="compositionally biased region" description="Low complexity" evidence="1">
    <location>
        <begin position="99"/>
        <end position="108"/>
    </location>
</feature>
<dbReference type="RefSeq" id="WP_184821307.1">
    <property type="nucleotide sequence ID" value="NZ_BMTI01000006.1"/>
</dbReference>
<evidence type="ECO:0000313" key="3">
    <source>
        <dbReference type="Proteomes" id="UP000579523"/>
    </source>
</evidence>
<dbReference type="SUPFAM" id="SSF52091">
    <property type="entry name" value="SpoIIaa-like"/>
    <property type="match status" value="1"/>
</dbReference>
<name>A0A7W7M087_9ACTN</name>
<protein>
    <submittedName>
        <fullName evidence="2">Anti-anti-sigma regulatory factor</fullName>
    </submittedName>
</protein>
<sequence>MAGEPDDVSGSELIDVVVAHLTGETPPREVRLDFRDLVRIGPLGLSALLVIHRHTSAARVTLRLDNRPGVLDRVLHRTDVLGHLTAAVAEGGAREEGRAATGGPARPASGDRRPTG</sequence>
<organism evidence="2 3">
    <name type="scientific">Streptomyces griseomycini</name>
    <dbReference type="NCBI Taxonomy" id="66895"/>
    <lineage>
        <taxon>Bacteria</taxon>
        <taxon>Bacillati</taxon>
        <taxon>Actinomycetota</taxon>
        <taxon>Actinomycetes</taxon>
        <taxon>Kitasatosporales</taxon>
        <taxon>Streptomycetaceae</taxon>
        <taxon>Streptomyces</taxon>
    </lineage>
</organism>
<evidence type="ECO:0000313" key="2">
    <source>
        <dbReference type="EMBL" id="MBB4898978.1"/>
    </source>
</evidence>
<dbReference type="Proteomes" id="UP000579523">
    <property type="component" value="Unassembled WGS sequence"/>
</dbReference>
<dbReference type="AlphaFoldDB" id="A0A7W7M087"/>
<gene>
    <name evidence="2" type="ORF">FHS37_003038</name>
</gene>
<feature type="region of interest" description="Disordered" evidence="1">
    <location>
        <begin position="89"/>
        <end position="116"/>
    </location>
</feature>
<evidence type="ECO:0000256" key="1">
    <source>
        <dbReference type="SAM" id="MobiDB-lite"/>
    </source>
</evidence>
<dbReference type="InterPro" id="IPR036513">
    <property type="entry name" value="STAS_dom_sf"/>
</dbReference>